<feature type="region of interest" description="Disordered" evidence="1">
    <location>
        <begin position="26"/>
        <end position="76"/>
    </location>
</feature>
<dbReference type="Gene3D" id="3.30.1150.10">
    <property type="match status" value="1"/>
</dbReference>
<reference evidence="2" key="1">
    <citation type="submission" date="2014-10" db="EMBL/GenBank/DDBJ databases">
        <title>Massilia sp. genome.</title>
        <authorList>
            <person name="Xu B."/>
            <person name="Dai L."/>
            <person name="Huang Z."/>
        </authorList>
    </citation>
    <scope>NUCLEOTIDE SEQUENCE [LARGE SCALE GENOMIC DNA]</scope>
    <source>
        <strain evidence="2">CFS-1</strain>
    </source>
</reference>
<organism evidence="2 3">
    <name type="scientific">Massilia aurea</name>
    <dbReference type="NCBI Taxonomy" id="373040"/>
    <lineage>
        <taxon>Bacteria</taxon>
        <taxon>Pseudomonadati</taxon>
        <taxon>Pseudomonadota</taxon>
        <taxon>Betaproteobacteria</taxon>
        <taxon>Burkholderiales</taxon>
        <taxon>Oxalobacteraceae</taxon>
        <taxon>Telluria group</taxon>
        <taxon>Massilia</taxon>
    </lineage>
</organism>
<sequence>MRREQEAARLEAARQEAIQQELARQELARQEQARQEQARLEEAQREQERARQAQAQATQSPVQQGPADRSQAAQLAPRAERLRAIAEQLARESAGRDRAGGAPGVPPPTVSGLRRGWLFGRSDPNQDLVQYAQAMGSKIELNRTLDMVREAVKQPHTQPVVTVAVRADGSVEKVTFETSSGVAAIDDGIRRIIASQAPYGPFPPALARQYDVVEIRRTWLFDVAVRLQ</sequence>
<evidence type="ECO:0000313" key="3">
    <source>
        <dbReference type="Proteomes" id="UP000283254"/>
    </source>
</evidence>
<dbReference type="AlphaFoldDB" id="A0A422QCW0"/>
<dbReference type="SUPFAM" id="SSF74653">
    <property type="entry name" value="TolA/TonB C-terminal domain"/>
    <property type="match status" value="1"/>
</dbReference>
<keyword evidence="3" id="KW-1185">Reference proteome</keyword>
<evidence type="ECO:0008006" key="4">
    <source>
        <dbReference type="Google" id="ProtNLM"/>
    </source>
</evidence>
<dbReference type="Pfam" id="PF13103">
    <property type="entry name" value="TonB_2"/>
    <property type="match status" value="1"/>
</dbReference>
<protein>
    <recommendedName>
        <fullName evidence="4">TonB C-terminal domain-containing protein</fullName>
    </recommendedName>
</protein>
<evidence type="ECO:0000256" key="1">
    <source>
        <dbReference type="SAM" id="MobiDB-lite"/>
    </source>
</evidence>
<proteinExistence type="predicted"/>
<feature type="compositionally biased region" description="Basic and acidic residues" evidence="1">
    <location>
        <begin position="26"/>
        <end position="51"/>
    </location>
</feature>
<gene>
    <name evidence="2" type="ORF">NM04_26555</name>
</gene>
<evidence type="ECO:0000313" key="2">
    <source>
        <dbReference type="EMBL" id="RNF27808.1"/>
    </source>
</evidence>
<name>A0A422QCW0_9BURK</name>
<accession>A0A422QCW0</accession>
<comment type="caution">
    <text evidence="2">The sequence shown here is derived from an EMBL/GenBank/DDBJ whole genome shotgun (WGS) entry which is preliminary data.</text>
</comment>
<feature type="region of interest" description="Disordered" evidence="1">
    <location>
        <begin position="91"/>
        <end position="111"/>
    </location>
</feature>
<dbReference type="EMBL" id="JSAB01000462">
    <property type="protein sequence ID" value="RNF27808.1"/>
    <property type="molecule type" value="Genomic_DNA"/>
</dbReference>
<dbReference type="Proteomes" id="UP000283254">
    <property type="component" value="Unassembled WGS sequence"/>
</dbReference>